<dbReference type="InterPro" id="IPR015421">
    <property type="entry name" value="PyrdxlP-dep_Trfase_major"/>
</dbReference>
<gene>
    <name evidence="8" type="ORF">HJC23_001156</name>
</gene>
<dbReference type="Gene3D" id="3.40.640.10">
    <property type="entry name" value="Type I PLP-dependent aspartate aminotransferase-like (Major domain)"/>
    <property type="match status" value="1"/>
</dbReference>
<protein>
    <submittedName>
        <fullName evidence="8">Uncharacterized protein</fullName>
    </submittedName>
</protein>
<evidence type="ECO:0000256" key="4">
    <source>
        <dbReference type="ARBA" id="ARBA00022898"/>
    </source>
</evidence>
<feature type="modified residue" description="N6-(pyridoxal phosphate)lysine" evidence="6">
    <location>
        <position position="257"/>
    </location>
</feature>
<comment type="similarity">
    <text evidence="2 7">Belongs to the group II decarboxylase family.</text>
</comment>
<dbReference type="Proteomes" id="UP001516023">
    <property type="component" value="Unassembled WGS sequence"/>
</dbReference>
<dbReference type="InterPro" id="IPR051151">
    <property type="entry name" value="Group_II_Decarboxylase"/>
</dbReference>
<dbReference type="PANTHER" id="PTHR46101:SF18">
    <property type="entry name" value="HISTIDINE DECARBOXYLASE"/>
    <property type="match status" value="1"/>
</dbReference>
<accession>A0ABD3P4V7</accession>
<dbReference type="PANTHER" id="PTHR46101">
    <property type="match status" value="1"/>
</dbReference>
<evidence type="ECO:0000256" key="7">
    <source>
        <dbReference type="RuleBase" id="RU000382"/>
    </source>
</evidence>
<evidence type="ECO:0000256" key="6">
    <source>
        <dbReference type="PIRSR" id="PIRSR602129-50"/>
    </source>
</evidence>
<dbReference type="GO" id="GO:0016831">
    <property type="term" value="F:carboxy-lyase activity"/>
    <property type="evidence" value="ECO:0007669"/>
    <property type="project" value="UniProtKB-KW"/>
</dbReference>
<comment type="caution">
    <text evidence="8">The sequence shown here is derived from an EMBL/GenBank/DDBJ whole genome shotgun (WGS) entry which is preliminary data.</text>
</comment>
<evidence type="ECO:0000313" key="9">
    <source>
        <dbReference type="Proteomes" id="UP001516023"/>
    </source>
</evidence>
<evidence type="ECO:0000313" key="8">
    <source>
        <dbReference type="EMBL" id="KAL3783249.1"/>
    </source>
</evidence>
<evidence type="ECO:0000256" key="3">
    <source>
        <dbReference type="ARBA" id="ARBA00022793"/>
    </source>
</evidence>
<proteinExistence type="inferred from homology"/>
<comment type="cofactor">
    <cofactor evidence="1 6 7">
        <name>pyridoxal 5'-phosphate</name>
        <dbReference type="ChEBI" id="CHEBI:597326"/>
    </cofactor>
</comment>
<dbReference type="AlphaFoldDB" id="A0ABD3P4V7"/>
<reference evidence="8 9" key="1">
    <citation type="journal article" date="2020" name="G3 (Bethesda)">
        <title>Improved Reference Genome for Cyclotella cryptica CCMP332, a Model for Cell Wall Morphogenesis, Salinity Adaptation, and Lipid Production in Diatoms (Bacillariophyta).</title>
        <authorList>
            <person name="Roberts W.R."/>
            <person name="Downey K.M."/>
            <person name="Ruck E.C."/>
            <person name="Traller J.C."/>
            <person name="Alverson A.J."/>
        </authorList>
    </citation>
    <scope>NUCLEOTIDE SEQUENCE [LARGE SCALE GENOMIC DNA]</scope>
    <source>
        <strain evidence="8 9">CCMP332</strain>
    </source>
</reference>
<sequence>MEFCERTSVNAAFDAYLDEVDHAEAEVAAQKPMLGYPLNCHEMRPLLPLHATLHRDYTLNNCGDPLDNVEKPWKLNTLKQEGRLITRLMERWGGTPQNCWGYITTGGTEGVTKGIALGYERLRARGYKNILVVYSKASHYCVPKAATLAAPSCNKVSVEVSDTNSIKLGKLDDVLRSAQVLNVDAILLCCTLGTTFFGGCDDVAGARSLLIENGFGSSSFYIHIDAALHGGFWQEDKQTPKYVVGRHFDSISISGHKWFGGFIAGCFLATKKGSADDATRDKSQIEYVKMVDRFISGSRSGAPAVLWMARLLQFDWQAELDRCYANRDYLVSALRSLGLKVASQYVNVLLPRPSEEVVQKWQLMCVGDEAQVLLLPHAERHYLEEFVEDMKRDIEAGNVHHSTERLKRLEEP</sequence>
<keyword evidence="5 7" id="KW-0456">Lyase</keyword>
<evidence type="ECO:0000256" key="2">
    <source>
        <dbReference type="ARBA" id="ARBA00009533"/>
    </source>
</evidence>
<keyword evidence="9" id="KW-1185">Reference proteome</keyword>
<dbReference type="SUPFAM" id="SSF53383">
    <property type="entry name" value="PLP-dependent transferases"/>
    <property type="match status" value="1"/>
</dbReference>
<dbReference type="InterPro" id="IPR015424">
    <property type="entry name" value="PyrdxlP-dep_Trfase"/>
</dbReference>
<evidence type="ECO:0000256" key="1">
    <source>
        <dbReference type="ARBA" id="ARBA00001933"/>
    </source>
</evidence>
<keyword evidence="4 6" id="KW-0663">Pyridoxal phosphate</keyword>
<evidence type="ECO:0000256" key="5">
    <source>
        <dbReference type="ARBA" id="ARBA00023239"/>
    </source>
</evidence>
<dbReference type="EMBL" id="JABMIG020000265">
    <property type="protein sequence ID" value="KAL3783249.1"/>
    <property type="molecule type" value="Genomic_DNA"/>
</dbReference>
<keyword evidence="3" id="KW-0210">Decarboxylase</keyword>
<dbReference type="InterPro" id="IPR002129">
    <property type="entry name" value="PyrdxlP-dep_de-COase"/>
</dbReference>
<name>A0ABD3P4V7_9STRA</name>
<organism evidence="8 9">
    <name type="scientific">Cyclotella cryptica</name>
    <dbReference type="NCBI Taxonomy" id="29204"/>
    <lineage>
        <taxon>Eukaryota</taxon>
        <taxon>Sar</taxon>
        <taxon>Stramenopiles</taxon>
        <taxon>Ochrophyta</taxon>
        <taxon>Bacillariophyta</taxon>
        <taxon>Coscinodiscophyceae</taxon>
        <taxon>Thalassiosirophycidae</taxon>
        <taxon>Stephanodiscales</taxon>
        <taxon>Stephanodiscaceae</taxon>
        <taxon>Cyclotella</taxon>
    </lineage>
</organism>
<dbReference type="Pfam" id="PF00282">
    <property type="entry name" value="Pyridoxal_deC"/>
    <property type="match status" value="1"/>
</dbReference>